<dbReference type="SMART" id="SM00347">
    <property type="entry name" value="HTH_MARR"/>
    <property type="match status" value="1"/>
</dbReference>
<name>A0A1M5WLE1_9FIRM</name>
<dbReference type="CDD" id="cd06920">
    <property type="entry name" value="NEAT"/>
    <property type="match status" value="1"/>
</dbReference>
<evidence type="ECO:0000259" key="3">
    <source>
        <dbReference type="PROSITE" id="PS50978"/>
    </source>
</evidence>
<comment type="subcellular location">
    <subcellularLocation>
        <location evidence="1">Cell envelope</location>
    </subcellularLocation>
</comment>
<keyword evidence="2" id="KW-0732">Signal</keyword>
<dbReference type="CDD" id="cd00090">
    <property type="entry name" value="HTH_ARSR"/>
    <property type="match status" value="1"/>
</dbReference>
<dbReference type="InterPro" id="IPR036388">
    <property type="entry name" value="WH-like_DNA-bd_sf"/>
</dbReference>
<evidence type="ECO:0000313" key="5">
    <source>
        <dbReference type="Proteomes" id="UP000183995"/>
    </source>
</evidence>
<dbReference type="InterPro" id="IPR037250">
    <property type="entry name" value="NEAT_dom_sf"/>
</dbReference>
<dbReference type="SUPFAM" id="SSF158911">
    <property type="entry name" value="NEAT domain-like"/>
    <property type="match status" value="1"/>
</dbReference>
<dbReference type="OrthoDB" id="2032200at2"/>
<proteinExistence type="predicted"/>
<evidence type="ECO:0000313" key="4">
    <source>
        <dbReference type="EMBL" id="SHH88336.1"/>
    </source>
</evidence>
<evidence type="ECO:0000256" key="1">
    <source>
        <dbReference type="ARBA" id="ARBA00004196"/>
    </source>
</evidence>
<dbReference type="InterPro" id="IPR006635">
    <property type="entry name" value="NEAT_dom"/>
</dbReference>
<dbReference type="Gene3D" id="2.60.40.1850">
    <property type="match status" value="1"/>
</dbReference>
<protein>
    <submittedName>
        <fullName evidence="4">Iron Transport-associated domain-containing protein</fullName>
    </submittedName>
</protein>
<dbReference type="Gene3D" id="1.10.10.10">
    <property type="entry name" value="Winged helix-like DNA-binding domain superfamily/Winged helix DNA-binding domain"/>
    <property type="match status" value="1"/>
</dbReference>
<dbReference type="InterPro" id="IPR000835">
    <property type="entry name" value="HTH_MarR-typ"/>
</dbReference>
<dbReference type="Proteomes" id="UP000183995">
    <property type="component" value="Unassembled WGS sequence"/>
</dbReference>
<dbReference type="InterPro" id="IPR011991">
    <property type="entry name" value="ArsR-like_HTH"/>
</dbReference>
<dbReference type="InterPro" id="IPR036390">
    <property type="entry name" value="WH_DNA-bd_sf"/>
</dbReference>
<dbReference type="PROSITE" id="PS50978">
    <property type="entry name" value="NEAT"/>
    <property type="match status" value="1"/>
</dbReference>
<organism evidence="4 5">
    <name type="scientific">Sporobacter termitidis DSM 10068</name>
    <dbReference type="NCBI Taxonomy" id="1123282"/>
    <lineage>
        <taxon>Bacteria</taxon>
        <taxon>Bacillati</taxon>
        <taxon>Bacillota</taxon>
        <taxon>Clostridia</taxon>
        <taxon>Eubacteriales</taxon>
        <taxon>Oscillospiraceae</taxon>
        <taxon>Sporobacter</taxon>
    </lineage>
</organism>
<dbReference type="Pfam" id="PF12802">
    <property type="entry name" value="MarR_2"/>
    <property type="match status" value="1"/>
</dbReference>
<reference evidence="4 5" key="1">
    <citation type="submission" date="2016-11" db="EMBL/GenBank/DDBJ databases">
        <authorList>
            <person name="Jaros S."/>
            <person name="Januszkiewicz K."/>
            <person name="Wedrychowicz H."/>
        </authorList>
    </citation>
    <scope>NUCLEOTIDE SEQUENCE [LARGE SCALE GENOMIC DNA]</scope>
    <source>
        <strain evidence="4 5">DSM 10068</strain>
    </source>
</reference>
<dbReference type="GO" id="GO:0003700">
    <property type="term" value="F:DNA-binding transcription factor activity"/>
    <property type="evidence" value="ECO:0007669"/>
    <property type="project" value="InterPro"/>
</dbReference>
<dbReference type="GO" id="GO:0030313">
    <property type="term" value="C:cell envelope"/>
    <property type="evidence" value="ECO:0007669"/>
    <property type="project" value="UniProtKB-SubCell"/>
</dbReference>
<dbReference type="SUPFAM" id="SSF46785">
    <property type="entry name" value="Winged helix' DNA-binding domain"/>
    <property type="match status" value="1"/>
</dbReference>
<dbReference type="RefSeq" id="WP_073076982.1">
    <property type="nucleotide sequence ID" value="NZ_FQXV01000003.1"/>
</dbReference>
<sequence>MNLTPKQLQYLFYIDHFKNSGRLISDLAEQLGVTKGAVSQVLDIHEKHGLIRRRADGRVVLTAEAEQAIAELKEKHRFICPFFRTMPNLDDALAVKCALQYVCWMPRESVDGLVQNLAERERFNCLRWDMEEKAPDMDFPFPDGSYQVPFDVYRADSNVLSMGDKGFVKPARMDVMDGRGTITLKSKEIRYRSGPEKYFRGKLTRLSCLCGSDFVQIRSKNSEYTIPLHYIRKLSLTPGGTLCATLRIKAEASRCVSNMPISEADIMFRFV</sequence>
<dbReference type="AlphaFoldDB" id="A0A1M5WLE1"/>
<dbReference type="EMBL" id="FQXV01000003">
    <property type="protein sequence ID" value="SHH88336.1"/>
    <property type="molecule type" value="Genomic_DNA"/>
</dbReference>
<feature type="domain" description="NEAT" evidence="3">
    <location>
        <begin position="141"/>
        <end position="271"/>
    </location>
</feature>
<accession>A0A1M5WLE1</accession>
<evidence type="ECO:0000256" key="2">
    <source>
        <dbReference type="ARBA" id="ARBA00022729"/>
    </source>
</evidence>
<dbReference type="STRING" id="1123282.SAMN02745823_01348"/>
<gene>
    <name evidence="4" type="ORF">SAMN02745823_01348</name>
</gene>
<keyword evidence="5" id="KW-1185">Reference proteome</keyword>